<evidence type="ECO:0000313" key="1">
    <source>
        <dbReference type="EMBL" id="MFC6644011.1"/>
    </source>
</evidence>
<evidence type="ECO:0000313" key="3">
    <source>
        <dbReference type="Proteomes" id="UP001596391"/>
    </source>
</evidence>
<keyword evidence="3" id="KW-1185">Reference proteome</keyword>
<sequence>MTYESSPNLPGGAWSIEGRDANGGYNVAPIGGFYGALSANGTTVRGSFDIASSDLTNPYGTAACLNNVPGNLGGALVDMTGTSSNGTLTLDGDFASSHVHIVGTLSADRQSITNGSFVVTGKCATTSPGLWGQWNAPLTGTYAGSFIDANGATHEVSAQIAQANYYIHGGFIPLSGTLTFKVAGCQSTGPLDGELAGYLSTIQGIFSSDYIHQALLLADDSQDGKIIDDIDWSYSSSSCGTFSGSPPAQLVKQ</sequence>
<reference evidence="3" key="2">
    <citation type="journal article" date="2019" name="Int. J. Syst. Evol. Microbiol.">
        <title>The Global Catalogue of Microorganisms (GCM) 10K type strain sequencing project: providing services to taxonomists for standard genome sequencing and annotation.</title>
        <authorList>
            <consortium name="The Broad Institute Genomics Platform"/>
            <consortium name="The Broad Institute Genome Sequencing Center for Infectious Disease"/>
            <person name="Wu L."/>
            <person name="Ma J."/>
        </authorList>
    </citation>
    <scope>NUCLEOTIDE SEQUENCE [LARGE SCALE GENOMIC DNA]</scope>
    <source>
        <strain evidence="3">CGMCC 1.16026</strain>
    </source>
</reference>
<protein>
    <submittedName>
        <fullName evidence="1">Uncharacterized protein</fullName>
    </submittedName>
</protein>
<proteinExistence type="predicted"/>
<reference evidence="1" key="1">
    <citation type="journal article" date="2014" name="Int. J. Syst. Evol. Microbiol.">
        <title>Complete genome of a new Firmicutes species belonging to the dominant human colonic microbiota ('Ruminococcus bicirculans') reveals two chromosomes and a selective capacity to utilize plant glucans.</title>
        <authorList>
            <consortium name="NISC Comparative Sequencing Program"/>
            <person name="Wegmann U."/>
            <person name="Louis P."/>
            <person name="Goesmann A."/>
            <person name="Henrissat B."/>
            <person name="Duncan S.H."/>
            <person name="Flint H.J."/>
        </authorList>
    </citation>
    <scope>NUCLEOTIDE SEQUENCE</scope>
    <source>
        <strain evidence="1">NBRC 107139</strain>
    </source>
</reference>
<name>A0ABW1Z372_9BACT</name>
<evidence type="ECO:0000313" key="2">
    <source>
        <dbReference type="EMBL" id="MFC6647501.1"/>
    </source>
</evidence>
<comment type="caution">
    <text evidence="1">The sequence shown here is derived from an EMBL/GenBank/DDBJ whole genome shotgun (WGS) entry which is preliminary data.</text>
</comment>
<dbReference type="EMBL" id="JBHSWI010000001">
    <property type="protein sequence ID" value="MFC6644011.1"/>
    <property type="molecule type" value="Genomic_DNA"/>
</dbReference>
<accession>A0ABW1Z372</accession>
<gene>
    <name evidence="1" type="ORF">ACFQBQ_00030</name>
    <name evidence="2" type="ORF">ACFQBQ_18390</name>
</gene>
<dbReference type="Proteomes" id="UP001596391">
    <property type="component" value="Unassembled WGS sequence"/>
</dbReference>
<organism evidence="1 3">
    <name type="scientific">Granulicella cerasi</name>
    <dbReference type="NCBI Taxonomy" id="741063"/>
    <lineage>
        <taxon>Bacteria</taxon>
        <taxon>Pseudomonadati</taxon>
        <taxon>Acidobacteriota</taxon>
        <taxon>Terriglobia</taxon>
        <taxon>Terriglobales</taxon>
        <taxon>Acidobacteriaceae</taxon>
        <taxon>Granulicella</taxon>
    </lineage>
</organism>
<dbReference type="EMBL" id="JBHSWI010000001">
    <property type="protein sequence ID" value="MFC6647501.1"/>
    <property type="molecule type" value="Genomic_DNA"/>
</dbReference>
<dbReference type="RefSeq" id="WP_263370605.1">
    <property type="nucleotide sequence ID" value="NZ_JAGSYD010000002.1"/>
</dbReference>
<reference evidence="1" key="3">
    <citation type="submission" date="2024-09" db="EMBL/GenBank/DDBJ databases">
        <authorList>
            <person name="Sun Q."/>
            <person name="Mori K."/>
        </authorList>
    </citation>
    <scope>NUCLEOTIDE SEQUENCE</scope>
    <source>
        <strain evidence="1">NBRC 107139</strain>
    </source>
</reference>